<evidence type="ECO:0000256" key="12">
    <source>
        <dbReference type="SAM" id="MobiDB-lite"/>
    </source>
</evidence>
<dbReference type="GO" id="GO:0004519">
    <property type="term" value="F:endonuclease activity"/>
    <property type="evidence" value="ECO:0007669"/>
    <property type="project" value="UniProtKB-KW"/>
</dbReference>
<comment type="subcellular location">
    <subcellularLocation>
        <location evidence="1">Cytoplasm</location>
    </subcellularLocation>
</comment>
<feature type="region of interest" description="Disordered" evidence="12">
    <location>
        <begin position="424"/>
        <end position="458"/>
    </location>
</feature>
<evidence type="ECO:0000313" key="15">
    <source>
        <dbReference type="Proteomes" id="UP000027002"/>
    </source>
</evidence>
<dbReference type="GO" id="GO:0016787">
    <property type="term" value="F:hydrolase activity"/>
    <property type="evidence" value="ECO:0007669"/>
    <property type="project" value="UniProtKB-KW"/>
</dbReference>
<keyword evidence="4 11" id="KW-0540">Nuclease</keyword>
<evidence type="ECO:0000256" key="6">
    <source>
        <dbReference type="ARBA" id="ARBA00022759"/>
    </source>
</evidence>
<name>A0A8E5HQS0_USTVR</name>
<keyword evidence="15" id="KW-1185">Reference proteome</keyword>
<feature type="compositionally biased region" description="Basic and acidic residues" evidence="12">
    <location>
        <begin position="581"/>
        <end position="609"/>
    </location>
</feature>
<dbReference type="GO" id="GO:0005737">
    <property type="term" value="C:cytoplasm"/>
    <property type="evidence" value="ECO:0007669"/>
    <property type="project" value="UniProtKB-SubCell"/>
</dbReference>
<feature type="repeat" description="ANK" evidence="10">
    <location>
        <begin position="502"/>
        <end position="535"/>
    </location>
</feature>
<dbReference type="PROSITE" id="PS50088">
    <property type="entry name" value="ANK_REPEAT"/>
    <property type="match status" value="1"/>
</dbReference>
<evidence type="ECO:0000259" key="13">
    <source>
        <dbReference type="PROSITE" id="PS52044"/>
    </source>
</evidence>
<dbReference type="PANTHER" id="PTHR16036:SF2">
    <property type="entry name" value="TRNA ENDONUCLEASE ANKZF1"/>
    <property type="match status" value="1"/>
</dbReference>
<dbReference type="Proteomes" id="UP000027002">
    <property type="component" value="Chromosome 3"/>
</dbReference>
<evidence type="ECO:0000256" key="1">
    <source>
        <dbReference type="ARBA" id="ARBA00004496"/>
    </source>
</evidence>
<evidence type="ECO:0000256" key="10">
    <source>
        <dbReference type="PROSITE-ProRule" id="PRU00023"/>
    </source>
</evidence>
<dbReference type="InterPro" id="IPR047139">
    <property type="entry name" value="ANKZ1/VMS1"/>
</dbReference>
<evidence type="ECO:0000256" key="4">
    <source>
        <dbReference type="ARBA" id="ARBA00022722"/>
    </source>
</evidence>
<dbReference type="OrthoDB" id="429841at2759"/>
<evidence type="ECO:0000256" key="11">
    <source>
        <dbReference type="PROSITE-ProRule" id="PRU01389"/>
    </source>
</evidence>
<feature type="region of interest" description="Disordered" evidence="12">
    <location>
        <begin position="35"/>
        <end position="56"/>
    </location>
</feature>
<keyword evidence="6 11" id="KW-0255">Endonuclease</keyword>
<evidence type="ECO:0000256" key="7">
    <source>
        <dbReference type="ARBA" id="ARBA00022801"/>
    </source>
</evidence>
<dbReference type="Pfam" id="PF13857">
    <property type="entry name" value="Ank_5"/>
    <property type="match status" value="1"/>
</dbReference>
<dbReference type="SUPFAM" id="SSF48403">
    <property type="entry name" value="Ankyrin repeat"/>
    <property type="match status" value="1"/>
</dbReference>
<dbReference type="Pfam" id="PF18826">
    <property type="entry name" value="bVLRF1"/>
    <property type="match status" value="1"/>
</dbReference>
<feature type="domain" description="VLRF1" evidence="13">
    <location>
        <begin position="261"/>
        <end position="418"/>
    </location>
</feature>
<dbReference type="InterPro" id="IPR041175">
    <property type="entry name" value="VLRF1/Vms1"/>
</dbReference>
<evidence type="ECO:0000256" key="8">
    <source>
        <dbReference type="ARBA" id="ARBA00023043"/>
    </source>
</evidence>
<evidence type="ECO:0000256" key="2">
    <source>
        <dbReference type="ARBA" id="ARBA00009262"/>
    </source>
</evidence>
<dbReference type="RefSeq" id="XP_042997514.1">
    <property type="nucleotide sequence ID" value="XM_043141580.1"/>
</dbReference>
<dbReference type="GeneID" id="66064860"/>
<dbReference type="GO" id="GO:0036503">
    <property type="term" value="P:ERAD pathway"/>
    <property type="evidence" value="ECO:0007669"/>
    <property type="project" value="TreeGrafter"/>
</dbReference>
<dbReference type="PROSITE" id="PS00028">
    <property type="entry name" value="ZINC_FINGER_C2H2_1"/>
    <property type="match status" value="1"/>
</dbReference>
<evidence type="ECO:0000313" key="14">
    <source>
        <dbReference type="EMBL" id="QUC19841.1"/>
    </source>
</evidence>
<feature type="compositionally biased region" description="Basic and acidic residues" evidence="12">
    <location>
        <begin position="168"/>
        <end position="191"/>
    </location>
</feature>
<gene>
    <name evidence="14" type="ORF">UV8b_04082</name>
</gene>
<dbReference type="InterPro" id="IPR036770">
    <property type="entry name" value="Ankyrin_rpt-contain_sf"/>
</dbReference>
<keyword evidence="5" id="KW-0677">Repeat</keyword>
<reference evidence="14" key="1">
    <citation type="submission" date="2020-03" db="EMBL/GenBank/DDBJ databases">
        <title>A mixture of massive structural variations and highly conserved coding sequences in Ustilaginoidea virens genome.</title>
        <authorList>
            <person name="Zhang K."/>
            <person name="Zhao Z."/>
            <person name="Zhang Z."/>
            <person name="Li Y."/>
            <person name="Hsiang T."/>
            <person name="Sun W."/>
        </authorList>
    </citation>
    <scope>NUCLEOTIDE SEQUENCE</scope>
    <source>
        <strain evidence="14">UV-8b</strain>
    </source>
</reference>
<feature type="active site" evidence="11">
    <location>
        <position position="318"/>
    </location>
</feature>
<protein>
    <recommendedName>
        <fullName evidence="13">VLRF1 domain-containing protein</fullName>
    </recommendedName>
</protein>
<evidence type="ECO:0000256" key="5">
    <source>
        <dbReference type="ARBA" id="ARBA00022737"/>
    </source>
</evidence>
<evidence type="ECO:0000256" key="9">
    <source>
        <dbReference type="ARBA" id="ARBA00023054"/>
    </source>
</evidence>
<proteinExistence type="inferred from homology"/>
<keyword evidence="8 10" id="KW-0040">ANK repeat</keyword>
<feature type="region of interest" description="Disordered" evidence="12">
    <location>
        <begin position="116"/>
        <end position="153"/>
    </location>
</feature>
<feature type="region of interest" description="Disordered" evidence="12">
    <location>
        <begin position="168"/>
        <end position="192"/>
    </location>
</feature>
<feature type="compositionally biased region" description="Acidic residues" evidence="12">
    <location>
        <begin position="126"/>
        <end position="145"/>
    </location>
</feature>
<evidence type="ECO:0000256" key="3">
    <source>
        <dbReference type="ARBA" id="ARBA00022490"/>
    </source>
</evidence>
<dbReference type="InterPro" id="IPR002110">
    <property type="entry name" value="Ankyrin_rpt"/>
</dbReference>
<comment type="similarity">
    <text evidence="2 11">Belongs to the ANKZF1/VMS1 family.</text>
</comment>
<keyword evidence="7 11" id="KW-0378">Hydrolase</keyword>
<dbReference type="Gene3D" id="1.25.40.20">
    <property type="entry name" value="Ankyrin repeat-containing domain"/>
    <property type="match status" value="1"/>
</dbReference>
<accession>A0A8E5HQS0</accession>
<sequence length="673" mass="74680">MAAAVDEDVLRRPLYVYDLPSKVLDSLTAREDSGTALLGTEEATPSPSGKGLDRHASPVETVVGSLACSLCRQAFASLPDQRSHLKSDFHHYNLKLKTRNQKPVSEQEFEKLVGDLDESLSGSASEDSDDDDDDDDDGNDNNDNDNDNHHGKQDSVLATLLKRQARLADQDKRATPNHGAQKEGSEDAGSERRRRAKPLLIWFHSPLLPEHSCFGMYSALLTDEQQRESDAVEVLRRKQLEPVSPSRPAKDGGIGPLAAYKGPHVFLCMIGGGHFAAMVVSLAPRASKGNTAMNREATVLAHKTFHRYTTRRKQGGSQSANDNAKGAAHSAGSTLRRYNEQALVDEVRALLRDWKGLLDTSELLFIRATGNANRRTLFGPYEGQVLQPKDIRLRGFPFSTRRPTQNELMRSFVELTRLKVREVQPPQVKEAKEEPSKPAPSRSGRPSQAKAQLSEEEETALLHTSQLQGFIRRSKVPALLSYLQNNNLSADFEFQPRDQNHHAPRPLHLAASQNSAPLVLGLLTKGGADPTVENGDGKTAFELAGDRGTRDAFRVGRSELGEARWDWDGARVPAAMTKAESLQRDQREKAEGERREAERRRAEEERLRLEATPPQEVGEKPKGTALLKSMAKSPEQLREEELRGLSPEMRMGLERERRARAAEERLRKMKAGG</sequence>
<dbReference type="KEGG" id="uvi:66064860"/>
<comment type="domain">
    <text evidence="11">The VLRF1 domain mediates binding to the 60S ribosomal subunit.</text>
</comment>
<feature type="region of interest" description="Disordered" evidence="12">
    <location>
        <begin position="578"/>
        <end position="658"/>
    </location>
</feature>
<organism evidence="14 15">
    <name type="scientific">Ustilaginoidea virens</name>
    <name type="common">Rice false smut fungus</name>
    <name type="synonym">Villosiclava virens</name>
    <dbReference type="NCBI Taxonomy" id="1159556"/>
    <lineage>
        <taxon>Eukaryota</taxon>
        <taxon>Fungi</taxon>
        <taxon>Dikarya</taxon>
        <taxon>Ascomycota</taxon>
        <taxon>Pezizomycotina</taxon>
        <taxon>Sordariomycetes</taxon>
        <taxon>Hypocreomycetidae</taxon>
        <taxon>Hypocreales</taxon>
        <taxon>Clavicipitaceae</taxon>
        <taxon>Ustilaginoidea</taxon>
    </lineage>
</organism>
<dbReference type="AlphaFoldDB" id="A0A8E5HQS0"/>
<dbReference type="PROSITE" id="PS52044">
    <property type="entry name" value="VLRF1"/>
    <property type="match status" value="1"/>
</dbReference>
<dbReference type="InterPro" id="IPR013087">
    <property type="entry name" value="Znf_C2H2_type"/>
</dbReference>
<keyword evidence="3 11" id="KW-0963">Cytoplasm</keyword>
<keyword evidence="9" id="KW-0175">Coiled coil</keyword>
<feature type="region of interest" description="Disordered" evidence="12">
    <location>
        <begin position="308"/>
        <end position="333"/>
    </location>
</feature>
<dbReference type="PANTHER" id="PTHR16036">
    <property type="entry name" value="ANKYRIN REPEAT AND ZINC FINGER DOMAIN-CONTAINING PROTEIN 1"/>
    <property type="match status" value="1"/>
</dbReference>
<dbReference type="EMBL" id="CP072755">
    <property type="protein sequence ID" value="QUC19841.1"/>
    <property type="molecule type" value="Genomic_DNA"/>
</dbReference>